<evidence type="ECO:0000313" key="2">
    <source>
        <dbReference type="Proteomes" id="UP001292094"/>
    </source>
</evidence>
<protein>
    <submittedName>
        <fullName evidence="1">Uncharacterized protein</fullName>
    </submittedName>
</protein>
<keyword evidence="2" id="KW-1185">Reference proteome</keyword>
<dbReference type="EMBL" id="JAWZYT010000485">
    <property type="protein sequence ID" value="KAK4322937.1"/>
    <property type="molecule type" value="Genomic_DNA"/>
</dbReference>
<gene>
    <name evidence="1" type="ORF">Pmani_006335</name>
</gene>
<proteinExistence type="predicted"/>
<dbReference type="Proteomes" id="UP001292094">
    <property type="component" value="Unassembled WGS sequence"/>
</dbReference>
<name>A0AAE1UGK6_9EUCA</name>
<sequence>MLERERIVLAAGLSFIKCAAWRGPPRGFEAVRRPASPYYGQQSHTAPHTSLNSPPSPLKIRLLYPIFGNSSKEYLALVQLSEL</sequence>
<accession>A0AAE1UGK6</accession>
<comment type="caution">
    <text evidence="1">The sequence shown here is derived from an EMBL/GenBank/DDBJ whole genome shotgun (WGS) entry which is preliminary data.</text>
</comment>
<reference evidence="1" key="1">
    <citation type="submission" date="2023-11" db="EMBL/GenBank/DDBJ databases">
        <title>Genome assemblies of two species of porcelain crab, Petrolisthes cinctipes and Petrolisthes manimaculis (Anomura: Porcellanidae).</title>
        <authorList>
            <person name="Angst P."/>
        </authorList>
    </citation>
    <scope>NUCLEOTIDE SEQUENCE</scope>
    <source>
        <strain evidence="1">PB745_02</strain>
        <tissue evidence="1">Gill</tissue>
    </source>
</reference>
<organism evidence="1 2">
    <name type="scientific">Petrolisthes manimaculis</name>
    <dbReference type="NCBI Taxonomy" id="1843537"/>
    <lineage>
        <taxon>Eukaryota</taxon>
        <taxon>Metazoa</taxon>
        <taxon>Ecdysozoa</taxon>
        <taxon>Arthropoda</taxon>
        <taxon>Crustacea</taxon>
        <taxon>Multicrustacea</taxon>
        <taxon>Malacostraca</taxon>
        <taxon>Eumalacostraca</taxon>
        <taxon>Eucarida</taxon>
        <taxon>Decapoda</taxon>
        <taxon>Pleocyemata</taxon>
        <taxon>Anomura</taxon>
        <taxon>Galatheoidea</taxon>
        <taxon>Porcellanidae</taxon>
        <taxon>Petrolisthes</taxon>
    </lineage>
</organism>
<dbReference type="AlphaFoldDB" id="A0AAE1UGK6"/>
<evidence type="ECO:0000313" key="1">
    <source>
        <dbReference type="EMBL" id="KAK4322937.1"/>
    </source>
</evidence>